<comment type="caution">
    <text evidence="1">The sequence shown here is derived from an EMBL/GenBank/DDBJ whole genome shotgun (WGS) entry which is preliminary data.</text>
</comment>
<protein>
    <submittedName>
        <fullName evidence="1">ATP/GTP-binding protein</fullName>
    </submittedName>
</protein>
<dbReference type="RefSeq" id="WP_378244590.1">
    <property type="nucleotide sequence ID" value="NZ_JBHRWK010000073.1"/>
</dbReference>
<gene>
    <name evidence="1" type="ORF">ACFOSH_35525</name>
</gene>
<keyword evidence="2" id="KW-1185">Reference proteome</keyword>
<sequence>MQLVQVFGDREVNPKGAQVVFTSQRTNLLGYLNRDEVWFTEKSDDGTTRLGAFVEFAGERVRTSHNLETVYLAGRFGALLALNGPLRLSVPRHVR</sequence>
<dbReference type="EMBL" id="JBHRWK010000073">
    <property type="protein sequence ID" value="MFC3454775.1"/>
    <property type="molecule type" value="Genomic_DNA"/>
</dbReference>
<organism evidence="1 2">
    <name type="scientific">Amycolatopsis speibonae</name>
    <dbReference type="NCBI Taxonomy" id="1450224"/>
    <lineage>
        <taxon>Bacteria</taxon>
        <taxon>Bacillati</taxon>
        <taxon>Actinomycetota</taxon>
        <taxon>Actinomycetes</taxon>
        <taxon>Pseudonocardiales</taxon>
        <taxon>Pseudonocardiaceae</taxon>
        <taxon>Amycolatopsis</taxon>
    </lineage>
</organism>
<dbReference type="Proteomes" id="UP001595645">
    <property type="component" value="Unassembled WGS sequence"/>
</dbReference>
<evidence type="ECO:0000313" key="1">
    <source>
        <dbReference type="EMBL" id="MFC3454775.1"/>
    </source>
</evidence>
<evidence type="ECO:0000313" key="2">
    <source>
        <dbReference type="Proteomes" id="UP001595645"/>
    </source>
</evidence>
<reference evidence="2" key="1">
    <citation type="journal article" date="2019" name="Int. J. Syst. Evol. Microbiol.">
        <title>The Global Catalogue of Microorganisms (GCM) 10K type strain sequencing project: providing services to taxonomists for standard genome sequencing and annotation.</title>
        <authorList>
            <consortium name="The Broad Institute Genomics Platform"/>
            <consortium name="The Broad Institute Genome Sequencing Center for Infectious Disease"/>
            <person name="Wu L."/>
            <person name="Ma J."/>
        </authorList>
    </citation>
    <scope>NUCLEOTIDE SEQUENCE [LARGE SCALE GENOMIC DNA]</scope>
    <source>
        <strain evidence="2">CGMCC 4.7676</strain>
    </source>
</reference>
<proteinExistence type="predicted"/>
<name>A0ABV7P6P2_9PSEU</name>
<accession>A0ABV7P6P2</accession>